<dbReference type="AlphaFoldDB" id="A0A2C9LNE3"/>
<evidence type="ECO:0000256" key="3">
    <source>
        <dbReference type="ARBA" id="ARBA00023002"/>
    </source>
</evidence>
<dbReference type="InterPro" id="IPR000907">
    <property type="entry name" value="LipOase"/>
</dbReference>
<evidence type="ECO:0000313" key="5">
    <source>
        <dbReference type="EnsemblMetazoa" id="BGLB033185-PA"/>
    </source>
</evidence>
<reference evidence="5" key="1">
    <citation type="submission" date="2020-05" db="UniProtKB">
        <authorList>
            <consortium name="EnsemblMetazoa"/>
        </authorList>
    </citation>
    <scope>IDENTIFICATION</scope>
    <source>
        <strain evidence="5">BB02</strain>
    </source>
</reference>
<keyword evidence="3" id="KW-0560">Oxidoreductase</keyword>
<dbReference type="GO" id="GO:0016702">
    <property type="term" value="F:oxidoreductase activity, acting on single donors with incorporation of molecular oxygen, incorporation of two atoms of oxygen"/>
    <property type="evidence" value="ECO:0007669"/>
    <property type="project" value="InterPro"/>
</dbReference>
<dbReference type="Gene3D" id="1.20.245.10">
    <property type="entry name" value="Lipoxygenase-1, Domain 5"/>
    <property type="match status" value="1"/>
</dbReference>
<dbReference type="VEuPathDB" id="VectorBase:BGLAX_040223"/>
<protein>
    <recommendedName>
        <fullName evidence="4">Lipoxygenase domain-containing protein</fullName>
    </recommendedName>
</protein>
<gene>
    <name evidence="5" type="primary">106050610</name>
</gene>
<dbReference type="EnsemblMetazoa" id="BGLB033185-RA">
    <property type="protein sequence ID" value="BGLB033185-PA"/>
    <property type="gene ID" value="BGLB033185"/>
</dbReference>
<dbReference type="VEuPathDB" id="VectorBase:BGLB033185"/>
<evidence type="ECO:0000259" key="4">
    <source>
        <dbReference type="PROSITE" id="PS51393"/>
    </source>
</evidence>
<evidence type="ECO:0000313" key="6">
    <source>
        <dbReference type="Proteomes" id="UP000076420"/>
    </source>
</evidence>
<dbReference type="InterPro" id="IPR036226">
    <property type="entry name" value="LipOase_C_sf"/>
</dbReference>
<dbReference type="GO" id="GO:0046872">
    <property type="term" value="F:metal ion binding"/>
    <property type="evidence" value="ECO:0007669"/>
    <property type="project" value="UniProtKB-KW"/>
</dbReference>
<dbReference type="GO" id="GO:0034440">
    <property type="term" value="P:lipid oxidation"/>
    <property type="evidence" value="ECO:0007669"/>
    <property type="project" value="InterPro"/>
</dbReference>
<dbReference type="InterPro" id="IPR013819">
    <property type="entry name" value="LipOase_C"/>
</dbReference>
<dbReference type="PANTHER" id="PTHR11771">
    <property type="entry name" value="LIPOXYGENASE"/>
    <property type="match status" value="1"/>
</dbReference>
<accession>A0A2C9LNE3</accession>
<evidence type="ECO:0000256" key="1">
    <source>
        <dbReference type="ARBA" id="ARBA00022723"/>
    </source>
</evidence>
<feature type="domain" description="Lipoxygenase" evidence="4">
    <location>
        <begin position="1"/>
        <end position="107"/>
    </location>
</feature>
<keyword evidence="1" id="KW-0479">Metal-binding</keyword>
<organism evidence="5 6">
    <name type="scientific">Biomphalaria glabrata</name>
    <name type="common">Bloodfluke planorb</name>
    <name type="synonym">Freshwater snail</name>
    <dbReference type="NCBI Taxonomy" id="6526"/>
    <lineage>
        <taxon>Eukaryota</taxon>
        <taxon>Metazoa</taxon>
        <taxon>Spiralia</taxon>
        <taxon>Lophotrochozoa</taxon>
        <taxon>Mollusca</taxon>
        <taxon>Gastropoda</taxon>
        <taxon>Heterobranchia</taxon>
        <taxon>Euthyneura</taxon>
        <taxon>Panpulmonata</taxon>
        <taxon>Hygrophila</taxon>
        <taxon>Lymnaeoidea</taxon>
        <taxon>Planorbidae</taxon>
        <taxon>Biomphalaria</taxon>
    </lineage>
</organism>
<name>A0A2C9LNE3_BIOGL</name>
<dbReference type="PROSITE" id="PS51393">
    <property type="entry name" value="LIPOXYGENASE_3"/>
    <property type="match status" value="1"/>
</dbReference>
<keyword evidence="2" id="KW-0223">Dioxygenase</keyword>
<dbReference type="STRING" id="6526.A0A2C9LNE3"/>
<proteinExistence type="predicted"/>
<dbReference type="Proteomes" id="UP000076420">
    <property type="component" value="Unassembled WGS sequence"/>
</dbReference>
<evidence type="ECO:0000256" key="2">
    <source>
        <dbReference type="ARBA" id="ARBA00022964"/>
    </source>
</evidence>
<dbReference type="SUPFAM" id="SSF48484">
    <property type="entry name" value="Lipoxigenase"/>
    <property type="match status" value="1"/>
</dbReference>
<sequence length="107" mass="12189">MISCKTNCPYCVPQRAILTEQDILKCLPDKEQTLTIMTMTKLLSNKGTKSLGDFEVQYIVDPKAQAVVDSFRRELADISQTIKARNQGRFPKYKYLDPDFIPNSISI</sequence>
<dbReference type="KEGG" id="bgt:106050610"/>